<feature type="transmembrane region" description="Helical" evidence="1">
    <location>
        <begin position="159"/>
        <end position="179"/>
    </location>
</feature>
<sequence length="455" mass="48884">MSKDAPNSIARRIEQGRARPRASFDAGERLGETLFGLAFLVAALALAFLFEPTRAFSLPLAALFVVMLAGVSRVGFAYLEATLVPVELVAFPMLLLLPTPIVPLLVALAYLLSQALSVVLGQRSINRLVFPPLADSWFVIGPATVLLAFGAQLPAWHWLPVYGLAFLAHAAIDCVTFALRTRLATGTPARELAAAYVRANKVATLLWPIAVLTAIAADTAPVTVALVLPLVALLNVFARERDARIEQTLELGRSYRGTALLLTDLLEDDDEYTGHHTHDVVELSVSVAERMGVSEEVRSETELGALLHDIGKIAIPDSIINKPGKLDADEWAIMKTHTIEGQKMLDRVGGMLSSVGVVVRASHERYDGGGYPDGLAGEAIPLAARIVAVCDSFNAMTTTRSYRKAMPVADAVAEVRRCSGTQFDPAVVEALLAVVEAPEWVLTVRETKMSVPAPL</sequence>
<evidence type="ECO:0000259" key="2">
    <source>
        <dbReference type="PROSITE" id="PS51832"/>
    </source>
</evidence>
<keyword evidence="4" id="KW-1185">Reference proteome</keyword>
<feature type="transmembrane region" description="Helical" evidence="1">
    <location>
        <begin position="91"/>
        <end position="112"/>
    </location>
</feature>
<dbReference type="SUPFAM" id="SSF109604">
    <property type="entry name" value="HD-domain/PDEase-like"/>
    <property type="match status" value="1"/>
</dbReference>
<comment type="caution">
    <text evidence="3">The sequence shown here is derived from an EMBL/GenBank/DDBJ whole genome shotgun (WGS) entry which is preliminary data.</text>
</comment>
<name>A0A9X3MNH2_9ACTN</name>
<dbReference type="InterPro" id="IPR003607">
    <property type="entry name" value="HD/PDEase_dom"/>
</dbReference>
<gene>
    <name evidence="3" type="ORF">OM076_04080</name>
</gene>
<feature type="transmembrane region" description="Helical" evidence="1">
    <location>
        <begin position="33"/>
        <end position="50"/>
    </location>
</feature>
<dbReference type="PANTHER" id="PTHR43155">
    <property type="entry name" value="CYCLIC DI-GMP PHOSPHODIESTERASE PA4108-RELATED"/>
    <property type="match status" value="1"/>
</dbReference>
<reference evidence="3" key="1">
    <citation type="submission" date="2022-10" db="EMBL/GenBank/DDBJ databases">
        <title>The WGS of Solirubrobacter ginsenosidimutans DSM 21036.</title>
        <authorList>
            <person name="Jiang Z."/>
        </authorList>
    </citation>
    <scope>NUCLEOTIDE SEQUENCE</scope>
    <source>
        <strain evidence="3">DSM 21036</strain>
    </source>
</reference>
<evidence type="ECO:0000256" key="1">
    <source>
        <dbReference type="SAM" id="Phobius"/>
    </source>
</evidence>
<dbReference type="Gene3D" id="1.10.3210.10">
    <property type="entry name" value="Hypothetical protein af1432"/>
    <property type="match status" value="1"/>
</dbReference>
<dbReference type="EMBL" id="JAPDOD010000002">
    <property type="protein sequence ID" value="MDA0159432.1"/>
    <property type="molecule type" value="Genomic_DNA"/>
</dbReference>
<feature type="domain" description="HD-GYP" evidence="2">
    <location>
        <begin position="251"/>
        <end position="447"/>
    </location>
</feature>
<feature type="transmembrane region" description="Helical" evidence="1">
    <location>
        <begin position="199"/>
        <end position="216"/>
    </location>
</feature>
<dbReference type="InterPro" id="IPR006675">
    <property type="entry name" value="HDIG_dom"/>
</dbReference>
<dbReference type="RefSeq" id="WP_270038138.1">
    <property type="nucleotide sequence ID" value="NZ_JAPDOD010000002.1"/>
</dbReference>
<dbReference type="CDD" id="cd00077">
    <property type="entry name" value="HDc"/>
    <property type="match status" value="1"/>
</dbReference>
<keyword evidence="1" id="KW-0472">Membrane</keyword>
<dbReference type="NCBIfam" id="TIGR00277">
    <property type="entry name" value="HDIG"/>
    <property type="match status" value="1"/>
</dbReference>
<protein>
    <submittedName>
        <fullName evidence="3">HD-GYP domain-containing protein</fullName>
    </submittedName>
</protein>
<dbReference type="SMART" id="SM00471">
    <property type="entry name" value="HDc"/>
    <property type="match status" value="1"/>
</dbReference>
<organism evidence="3 4">
    <name type="scientific">Solirubrobacter ginsenosidimutans</name>
    <dbReference type="NCBI Taxonomy" id="490573"/>
    <lineage>
        <taxon>Bacteria</taxon>
        <taxon>Bacillati</taxon>
        <taxon>Actinomycetota</taxon>
        <taxon>Thermoleophilia</taxon>
        <taxon>Solirubrobacterales</taxon>
        <taxon>Solirubrobacteraceae</taxon>
        <taxon>Solirubrobacter</taxon>
    </lineage>
</organism>
<keyword evidence="1" id="KW-0812">Transmembrane</keyword>
<dbReference type="PROSITE" id="PS51832">
    <property type="entry name" value="HD_GYP"/>
    <property type="match status" value="1"/>
</dbReference>
<keyword evidence="1" id="KW-1133">Transmembrane helix</keyword>
<accession>A0A9X3MNH2</accession>
<dbReference type="PANTHER" id="PTHR43155:SF2">
    <property type="entry name" value="CYCLIC DI-GMP PHOSPHODIESTERASE PA4108"/>
    <property type="match status" value="1"/>
</dbReference>
<evidence type="ECO:0000313" key="3">
    <source>
        <dbReference type="EMBL" id="MDA0159432.1"/>
    </source>
</evidence>
<evidence type="ECO:0000313" key="4">
    <source>
        <dbReference type="Proteomes" id="UP001149140"/>
    </source>
</evidence>
<dbReference type="AlphaFoldDB" id="A0A9X3MNH2"/>
<dbReference type="Pfam" id="PF13487">
    <property type="entry name" value="HD_5"/>
    <property type="match status" value="1"/>
</dbReference>
<dbReference type="Proteomes" id="UP001149140">
    <property type="component" value="Unassembled WGS sequence"/>
</dbReference>
<dbReference type="InterPro" id="IPR037522">
    <property type="entry name" value="HD_GYP_dom"/>
</dbReference>
<proteinExistence type="predicted"/>
<feature type="transmembrane region" description="Helical" evidence="1">
    <location>
        <begin position="57"/>
        <end position="79"/>
    </location>
</feature>
<feature type="transmembrane region" description="Helical" evidence="1">
    <location>
        <begin position="133"/>
        <end position="153"/>
    </location>
</feature>